<dbReference type="EMBL" id="BMGP01000001">
    <property type="protein sequence ID" value="GGF16300.1"/>
    <property type="molecule type" value="Genomic_DNA"/>
</dbReference>
<dbReference type="Pfam" id="PF10604">
    <property type="entry name" value="Polyketide_cyc2"/>
    <property type="match status" value="1"/>
</dbReference>
<evidence type="ECO:0000313" key="3">
    <source>
        <dbReference type="Proteomes" id="UP000598775"/>
    </source>
</evidence>
<accession>A0A917EWH4</accession>
<dbReference type="SUPFAM" id="SSF55961">
    <property type="entry name" value="Bet v1-like"/>
    <property type="match status" value="1"/>
</dbReference>
<keyword evidence="3" id="KW-1185">Reference proteome</keyword>
<dbReference type="InterPro" id="IPR023393">
    <property type="entry name" value="START-like_dom_sf"/>
</dbReference>
<comment type="caution">
    <text evidence="2">The sequence shown here is derived from an EMBL/GenBank/DDBJ whole genome shotgun (WGS) entry which is preliminary data.</text>
</comment>
<evidence type="ECO:0000256" key="1">
    <source>
        <dbReference type="SAM" id="Phobius"/>
    </source>
</evidence>
<dbReference type="Proteomes" id="UP000598775">
    <property type="component" value="Unassembled WGS sequence"/>
</dbReference>
<dbReference type="CDD" id="cd07812">
    <property type="entry name" value="SRPBCC"/>
    <property type="match status" value="1"/>
</dbReference>
<dbReference type="InterPro" id="IPR019587">
    <property type="entry name" value="Polyketide_cyclase/dehydratase"/>
</dbReference>
<evidence type="ECO:0000313" key="2">
    <source>
        <dbReference type="EMBL" id="GGF16300.1"/>
    </source>
</evidence>
<name>A0A917EWH4_9MICO</name>
<dbReference type="AlphaFoldDB" id="A0A917EWH4"/>
<dbReference type="RefSeq" id="WP_188673856.1">
    <property type="nucleotide sequence ID" value="NZ_BMGP01000001.1"/>
</dbReference>
<feature type="transmembrane region" description="Helical" evidence="1">
    <location>
        <begin position="172"/>
        <end position="190"/>
    </location>
</feature>
<evidence type="ECO:0008006" key="4">
    <source>
        <dbReference type="Google" id="ProtNLM"/>
    </source>
</evidence>
<reference evidence="2 3" key="1">
    <citation type="journal article" date="2014" name="Int. J. Syst. Evol. Microbiol.">
        <title>Complete genome sequence of Corynebacterium casei LMG S-19264T (=DSM 44701T), isolated from a smear-ripened cheese.</title>
        <authorList>
            <consortium name="US DOE Joint Genome Institute (JGI-PGF)"/>
            <person name="Walter F."/>
            <person name="Albersmeier A."/>
            <person name="Kalinowski J."/>
            <person name="Ruckert C."/>
        </authorList>
    </citation>
    <scope>NUCLEOTIDE SEQUENCE [LARGE SCALE GENOMIC DNA]</scope>
    <source>
        <strain evidence="2 3">CGMCC 1.12976</strain>
    </source>
</reference>
<sequence>MSTNKRTMKCSPDDVFAVVAEGWYFPTWVVGASRMRDVDAAWPHVGSHLHHSFGVWPALINDATTSLQWNPPHRVVMQPKGWPLGEARVTIEVEPHKKGCLVKIDEHPVRGPGALVPRAAMDVLLHIRNTETLRRLAYLAEAGAGTLTPDMAPTDADRTLPKRASRGTFRRLLLYAGVAATAVALARRVARA</sequence>
<organism evidence="2 3">
    <name type="scientific">Subtercola lobariae</name>
    <dbReference type="NCBI Taxonomy" id="1588641"/>
    <lineage>
        <taxon>Bacteria</taxon>
        <taxon>Bacillati</taxon>
        <taxon>Actinomycetota</taxon>
        <taxon>Actinomycetes</taxon>
        <taxon>Micrococcales</taxon>
        <taxon>Microbacteriaceae</taxon>
        <taxon>Subtercola</taxon>
    </lineage>
</organism>
<keyword evidence="1" id="KW-0472">Membrane</keyword>
<dbReference type="Gene3D" id="3.30.530.20">
    <property type="match status" value="1"/>
</dbReference>
<proteinExistence type="predicted"/>
<keyword evidence="1" id="KW-0812">Transmembrane</keyword>
<protein>
    <recommendedName>
        <fullName evidence="4">SRPBCC family protein</fullName>
    </recommendedName>
</protein>
<gene>
    <name evidence="2" type="ORF">GCM10011399_07650</name>
</gene>
<keyword evidence="1" id="KW-1133">Transmembrane helix</keyword>